<feature type="transmembrane region" description="Helical" evidence="13">
    <location>
        <begin position="679"/>
        <end position="701"/>
    </location>
</feature>
<dbReference type="eggNOG" id="COG0706">
    <property type="taxonomic scope" value="Bacteria"/>
</dbReference>
<dbReference type="PANTHER" id="PTHR12428">
    <property type="entry name" value="OXA1"/>
    <property type="match status" value="1"/>
</dbReference>
<dbReference type="CDD" id="cd20070">
    <property type="entry name" value="5TM_YidC_Alb3"/>
    <property type="match status" value="1"/>
</dbReference>
<evidence type="ECO:0000256" key="14">
    <source>
        <dbReference type="SAM" id="MobiDB-lite"/>
    </source>
</evidence>
<feature type="transmembrane region" description="Helical" evidence="13">
    <location>
        <begin position="722"/>
        <end position="745"/>
    </location>
</feature>
<dbReference type="STRING" id="314230.DSM3645_06124"/>
<dbReference type="Proteomes" id="UP000004358">
    <property type="component" value="Unassembled WGS sequence"/>
</dbReference>
<evidence type="ECO:0000256" key="12">
    <source>
        <dbReference type="ARBA" id="ARBA00033342"/>
    </source>
</evidence>
<dbReference type="InterPro" id="IPR028055">
    <property type="entry name" value="YidC/Oxa/ALB_C"/>
</dbReference>
<dbReference type="Pfam" id="PF02096">
    <property type="entry name" value="60KD_IMP"/>
    <property type="match status" value="1"/>
</dbReference>
<evidence type="ECO:0000256" key="6">
    <source>
        <dbReference type="ARBA" id="ARBA00022692"/>
    </source>
</evidence>
<protein>
    <recommendedName>
        <fullName evidence="3 13">Membrane protein insertase YidC</fullName>
    </recommendedName>
    <alternativeName>
        <fullName evidence="12 13">Foldase YidC</fullName>
    </alternativeName>
    <alternativeName>
        <fullName evidence="11 13">Membrane integrase YidC</fullName>
    </alternativeName>
    <alternativeName>
        <fullName evidence="13">Membrane protein YidC</fullName>
    </alternativeName>
</protein>
<dbReference type="InterPro" id="IPR019998">
    <property type="entry name" value="Membr_insert_YidC"/>
</dbReference>
<evidence type="ECO:0000256" key="8">
    <source>
        <dbReference type="ARBA" id="ARBA00022989"/>
    </source>
</evidence>
<evidence type="ECO:0000256" key="11">
    <source>
        <dbReference type="ARBA" id="ARBA00033245"/>
    </source>
</evidence>
<dbReference type="HOGENOM" id="CLU_342520_0_0_0"/>
<evidence type="ECO:0000256" key="10">
    <source>
        <dbReference type="ARBA" id="ARBA00023186"/>
    </source>
</evidence>
<evidence type="ECO:0000256" key="5">
    <source>
        <dbReference type="ARBA" id="ARBA00022475"/>
    </source>
</evidence>
<feature type="compositionally biased region" description="Acidic residues" evidence="14">
    <location>
        <begin position="67"/>
        <end position="76"/>
    </location>
</feature>
<feature type="compositionally biased region" description="Low complexity" evidence="14">
    <location>
        <begin position="47"/>
        <end position="58"/>
    </location>
</feature>
<feature type="transmembrane region" description="Helical" evidence="13">
    <location>
        <begin position="606"/>
        <end position="628"/>
    </location>
</feature>
<evidence type="ECO:0000256" key="9">
    <source>
        <dbReference type="ARBA" id="ARBA00023136"/>
    </source>
</evidence>
<dbReference type="GO" id="GO:0051205">
    <property type="term" value="P:protein insertion into membrane"/>
    <property type="evidence" value="ECO:0007669"/>
    <property type="project" value="TreeGrafter"/>
</dbReference>
<comment type="similarity">
    <text evidence="2 13">Belongs to the OXA1/ALB3/YidC family. Type 1 subfamily.</text>
</comment>
<evidence type="ECO:0000256" key="2">
    <source>
        <dbReference type="ARBA" id="ARBA00010527"/>
    </source>
</evidence>
<feature type="domain" description="Membrane insertase YidC/Oxa/ALB C-terminal" evidence="15">
    <location>
        <begin position="545"/>
        <end position="758"/>
    </location>
</feature>
<dbReference type="AlphaFoldDB" id="A4A069"/>
<keyword evidence="6 13" id="KW-0812">Transmembrane</keyword>
<dbReference type="InterPro" id="IPR001708">
    <property type="entry name" value="YidC/ALB3/OXA1/COX18"/>
</dbReference>
<name>A4A069_9BACT</name>
<feature type="transmembrane region" description="Helical" evidence="13">
    <location>
        <begin position="6"/>
        <end position="23"/>
    </location>
</feature>
<evidence type="ECO:0000256" key="4">
    <source>
        <dbReference type="ARBA" id="ARBA00022448"/>
    </source>
</evidence>
<dbReference type="InterPro" id="IPR047196">
    <property type="entry name" value="YidC_ALB_C"/>
</dbReference>
<comment type="subunit">
    <text evidence="13">Interacts with the Sec translocase complex via SecD. Specifically interacts with transmembrane segments of nascent integral membrane proteins during membrane integration.</text>
</comment>
<accession>A4A069</accession>
<comment type="function">
    <text evidence="13">Required for the insertion and/or proper folding and/or complex formation of integral membrane proteins into the membrane. Involved in integration of membrane proteins that insert both dependently and independently of the Sec translocase complex, as well as at least some lipoproteins. Aids folding of multispanning membrane proteins.</text>
</comment>
<feature type="transmembrane region" description="Helical" evidence="13">
    <location>
        <begin position="543"/>
        <end position="563"/>
    </location>
</feature>
<evidence type="ECO:0000313" key="17">
    <source>
        <dbReference type="Proteomes" id="UP000004358"/>
    </source>
</evidence>
<dbReference type="EMBL" id="AANZ01000027">
    <property type="protein sequence ID" value="EAQ77855.1"/>
    <property type="molecule type" value="Genomic_DNA"/>
</dbReference>
<dbReference type="HAMAP" id="MF_01810">
    <property type="entry name" value="YidC_type1"/>
    <property type="match status" value="1"/>
</dbReference>
<keyword evidence="5 13" id="KW-1003">Cell membrane</keyword>
<evidence type="ECO:0000259" key="15">
    <source>
        <dbReference type="Pfam" id="PF02096"/>
    </source>
</evidence>
<organism evidence="16 17">
    <name type="scientific">Blastopirellula marina DSM 3645</name>
    <dbReference type="NCBI Taxonomy" id="314230"/>
    <lineage>
        <taxon>Bacteria</taxon>
        <taxon>Pseudomonadati</taxon>
        <taxon>Planctomycetota</taxon>
        <taxon>Planctomycetia</taxon>
        <taxon>Pirellulales</taxon>
        <taxon>Pirellulaceae</taxon>
        <taxon>Blastopirellula</taxon>
    </lineage>
</organism>
<gene>
    <name evidence="13" type="primary">yidC</name>
    <name evidence="16" type="ORF">DSM3645_06124</name>
</gene>
<feature type="region of interest" description="Disordered" evidence="14">
    <location>
        <begin position="25"/>
        <end position="87"/>
    </location>
</feature>
<dbReference type="eggNOG" id="COG0265">
    <property type="taxonomic scope" value="Bacteria"/>
</dbReference>
<proteinExistence type="inferred from homology"/>
<dbReference type="NCBIfam" id="TIGR03592">
    <property type="entry name" value="yidC_oxa1_cterm"/>
    <property type="match status" value="1"/>
</dbReference>
<dbReference type="GO" id="GO:0032977">
    <property type="term" value="F:membrane insertase activity"/>
    <property type="evidence" value="ECO:0007669"/>
    <property type="project" value="InterPro"/>
</dbReference>
<comment type="caution">
    <text evidence="16">The sequence shown here is derived from an EMBL/GenBank/DDBJ whole genome shotgun (WGS) entry which is preliminary data.</text>
</comment>
<keyword evidence="8 13" id="KW-1133">Transmembrane helix</keyword>
<dbReference type="SUPFAM" id="SSF50156">
    <property type="entry name" value="PDZ domain-like"/>
    <property type="match status" value="1"/>
</dbReference>
<evidence type="ECO:0000313" key="16">
    <source>
        <dbReference type="EMBL" id="EAQ77855.1"/>
    </source>
</evidence>
<reference evidence="16 17" key="1">
    <citation type="submission" date="2006-02" db="EMBL/GenBank/DDBJ databases">
        <authorList>
            <person name="Amann R."/>
            <person name="Ferriera S."/>
            <person name="Johnson J."/>
            <person name="Kravitz S."/>
            <person name="Halpern A."/>
            <person name="Remington K."/>
            <person name="Beeson K."/>
            <person name="Tran B."/>
            <person name="Rogers Y.-H."/>
            <person name="Friedman R."/>
            <person name="Venter J.C."/>
        </authorList>
    </citation>
    <scope>NUCLEOTIDE SEQUENCE [LARGE SCALE GENOMIC DNA]</scope>
    <source>
        <strain evidence="16 17">DSM 3645</strain>
    </source>
</reference>
<evidence type="ECO:0000256" key="3">
    <source>
        <dbReference type="ARBA" id="ARBA00015325"/>
    </source>
</evidence>
<keyword evidence="10 13" id="KW-0143">Chaperone</keyword>
<dbReference type="InterPro" id="IPR036034">
    <property type="entry name" value="PDZ_sf"/>
</dbReference>
<keyword evidence="7 13" id="KW-0653">Protein transport</keyword>
<sequence length="788" mass="87895">MERRVIAFSLIAVAMLMTFQMLGRRNQDAQPENPDAEQAEVAEKGDQPQPGDAGGDQPNPEIKPADDAENEDEEVKEEPQPRKFVTLGSVSSADADMLVTFDTRGGSVARIELPADKYKSLEDRHLGGYLGWLMPYDAVAGCEIRIVGPGTPAALATPQDAKSGVGLQVGDIIKSLAGEEVVDVQSYVDALKLTKPEDAIELVVERKGADAVQLLTYTATLTDLPLEVIKPEVSEVVDKVTGMPRTVEHPSAYLTSLARINGSMIPAEGKMINDLPLITKNWRLVENEDPTIVQFETLVTPEDLPQGVRFAKLRLVKTFQLPKKPTEANAESNYQPYGLKYSLQVFNDGTEPVDAAFRQFGATGLPTEGWWYSNKIARGWGGAGLRDVVWESSKGDYDMFTVAKIIAKAQDLESDRQISMFKVDDQIKPKFAGVDAVYFSSAMVFNESDKGPALSRGAAIVAAVVDEEQKQRTDCTYRLDGATETIEPGDKPFELSCTIFSGPKKEELLAHYGLQNLEYYGWFHYVSTALLFVLHFMHDYLYIPYGLGIIFLTLMVRGCLFPLSRKQARNMLIQQQLAPEMKKISEMYKEDPIKQRQAQQELFTKYNFNPLGGCGVMFLQLPIFLGLYRALAVDIQLRQAPFIPGIEWCSNLSAPDQAWYWVGVLPDFMTIHPSASFPASFLFLGPYLNILPLFTIALFLVQQKMFMPPAVDEQQKMQQQMMTYMMVFIGFMFFRVPSGLCIYFITQSVWGILERKLIPKPQLADLPSASDTITVTAKKPKKRPPGKK</sequence>
<evidence type="ECO:0000256" key="13">
    <source>
        <dbReference type="HAMAP-Rule" id="MF_01810"/>
    </source>
</evidence>
<dbReference type="PANTHER" id="PTHR12428:SF65">
    <property type="entry name" value="CYTOCHROME C OXIDASE ASSEMBLY PROTEIN COX18, MITOCHONDRIAL"/>
    <property type="match status" value="1"/>
</dbReference>
<dbReference type="GO" id="GO:0005886">
    <property type="term" value="C:plasma membrane"/>
    <property type="evidence" value="ECO:0007669"/>
    <property type="project" value="UniProtKB-SubCell"/>
</dbReference>
<comment type="subcellular location">
    <subcellularLocation>
        <location evidence="1">Cell inner membrane</location>
        <topology evidence="1">Multi-pass membrane protein</topology>
    </subcellularLocation>
    <subcellularLocation>
        <location evidence="13">Cell membrane</location>
        <topology evidence="13">Multi-pass membrane protein</topology>
    </subcellularLocation>
</comment>
<keyword evidence="9 13" id="KW-0472">Membrane</keyword>
<dbReference type="GO" id="GO:0015031">
    <property type="term" value="P:protein transport"/>
    <property type="evidence" value="ECO:0007669"/>
    <property type="project" value="UniProtKB-KW"/>
</dbReference>
<dbReference type="Gene3D" id="2.30.42.10">
    <property type="match status" value="1"/>
</dbReference>
<keyword evidence="4 13" id="KW-0813">Transport</keyword>
<evidence type="ECO:0000256" key="1">
    <source>
        <dbReference type="ARBA" id="ARBA00004429"/>
    </source>
</evidence>
<dbReference type="RefSeq" id="WP_002654820.1">
    <property type="nucleotide sequence ID" value="NZ_CH672377.1"/>
</dbReference>
<evidence type="ECO:0000256" key="7">
    <source>
        <dbReference type="ARBA" id="ARBA00022927"/>
    </source>
</evidence>
<dbReference type="OrthoDB" id="9780552at2"/>